<name>A0AAE0Z7S1_9GAST</name>
<dbReference type="AlphaFoldDB" id="A0AAE0Z7S1"/>
<gene>
    <name evidence="1" type="ORF">RRG08_012216</name>
</gene>
<accession>A0AAE0Z7S1</accession>
<dbReference type="EMBL" id="JAWDGP010004552">
    <property type="protein sequence ID" value="KAK3763482.1"/>
    <property type="molecule type" value="Genomic_DNA"/>
</dbReference>
<protein>
    <submittedName>
        <fullName evidence="1">Uncharacterized protein</fullName>
    </submittedName>
</protein>
<comment type="caution">
    <text evidence="1">The sequence shown here is derived from an EMBL/GenBank/DDBJ whole genome shotgun (WGS) entry which is preliminary data.</text>
</comment>
<organism evidence="1 2">
    <name type="scientific">Elysia crispata</name>
    <name type="common">lettuce slug</name>
    <dbReference type="NCBI Taxonomy" id="231223"/>
    <lineage>
        <taxon>Eukaryota</taxon>
        <taxon>Metazoa</taxon>
        <taxon>Spiralia</taxon>
        <taxon>Lophotrochozoa</taxon>
        <taxon>Mollusca</taxon>
        <taxon>Gastropoda</taxon>
        <taxon>Heterobranchia</taxon>
        <taxon>Euthyneura</taxon>
        <taxon>Panpulmonata</taxon>
        <taxon>Sacoglossa</taxon>
        <taxon>Placobranchoidea</taxon>
        <taxon>Plakobranchidae</taxon>
        <taxon>Elysia</taxon>
    </lineage>
</organism>
<evidence type="ECO:0000313" key="1">
    <source>
        <dbReference type="EMBL" id="KAK3763482.1"/>
    </source>
</evidence>
<keyword evidence="2" id="KW-1185">Reference proteome</keyword>
<evidence type="ECO:0000313" key="2">
    <source>
        <dbReference type="Proteomes" id="UP001283361"/>
    </source>
</evidence>
<proteinExistence type="predicted"/>
<dbReference type="Proteomes" id="UP001283361">
    <property type="component" value="Unassembled WGS sequence"/>
</dbReference>
<reference evidence="1" key="1">
    <citation type="journal article" date="2023" name="G3 (Bethesda)">
        <title>A reference genome for the long-term kleptoplast-retaining sea slug Elysia crispata morphotype clarki.</title>
        <authorList>
            <person name="Eastman K.E."/>
            <person name="Pendleton A.L."/>
            <person name="Shaikh M.A."/>
            <person name="Suttiyut T."/>
            <person name="Ogas R."/>
            <person name="Tomko P."/>
            <person name="Gavelis G."/>
            <person name="Widhalm J.R."/>
            <person name="Wisecaver J.H."/>
        </authorList>
    </citation>
    <scope>NUCLEOTIDE SEQUENCE</scope>
    <source>
        <strain evidence="1">ECLA1</strain>
    </source>
</reference>
<sequence length="98" mass="11023">MYGPGGMLCPCRKCLETSVHGTTWPRILNSRIYFGKPYAMLHVTMSEQFMDCSNHKASLHLIFEACQTGGILPQTSRRYKPNPGVSLLLVLFQADEKC</sequence>